<feature type="chain" id="PRO_5045621285" evidence="1">
    <location>
        <begin position="25"/>
        <end position="62"/>
    </location>
</feature>
<protein>
    <submittedName>
        <fullName evidence="2">Uncharacterized protein</fullName>
    </submittedName>
</protein>
<feature type="signal peptide" evidence="1">
    <location>
        <begin position="1"/>
        <end position="24"/>
    </location>
</feature>
<comment type="caution">
    <text evidence="2">The sequence shown here is derived from an EMBL/GenBank/DDBJ whole genome shotgun (WGS) entry which is preliminary data.</text>
</comment>
<reference evidence="2 3" key="1">
    <citation type="submission" date="2019-07" db="EMBL/GenBank/DDBJ databases">
        <title>Novel species of Flavobacterium.</title>
        <authorList>
            <person name="Liu Q."/>
            <person name="Xin Y.-H."/>
        </authorList>
    </citation>
    <scope>NUCLEOTIDE SEQUENCE [LARGE SCALE GENOMIC DNA]</scope>
    <source>
        <strain evidence="2 3">GSP39</strain>
    </source>
</reference>
<keyword evidence="3" id="KW-1185">Reference proteome</keyword>
<dbReference type="PROSITE" id="PS51257">
    <property type="entry name" value="PROKAR_LIPOPROTEIN"/>
    <property type="match status" value="1"/>
</dbReference>
<evidence type="ECO:0000313" key="3">
    <source>
        <dbReference type="Proteomes" id="UP000318528"/>
    </source>
</evidence>
<accession>A0ABY3CRD0</accession>
<dbReference type="Proteomes" id="UP000318528">
    <property type="component" value="Unassembled WGS sequence"/>
</dbReference>
<proteinExistence type="predicted"/>
<dbReference type="RefSeq" id="WP_143386323.1">
    <property type="nucleotide sequence ID" value="NZ_VJZM01000004.1"/>
</dbReference>
<evidence type="ECO:0000313" key="2">
    <source>
        <dbReference type="EMBL" id="TRX08902.1"/>
    </source>
</evidence>
<keyword evidence="1" id="KW-0732">Signal</keyword>
<name>A0ABY3CRD0_9FLAO</name>
<sequence length="62" mass="6828">MKEFSVLLILLIIFSCNSSSGVHPADTCVGTTATEPVIPVVKLSDVELIDVVQKQIFAYFWN</sequence>
<evidence type="ECO:0000256" key="1">
    <source>
        <dbReference type="SAM" id="SignalP"/>
    </source>
</evidence>
<dbReference type="EMBL" id="VJZN01000004">
    <property type="protein sequence ID" value="TRX08902.1"/>
    <property type="molecule type" value="Genomic_DNA"/>
</dbReference>
<organism evidence="2 3">
    <name type="scientific">Flavobacterium gawalongense</name>
    <dbReference type="NCBI Taxonomy" id="2594432"/>
    <lineage>
        <taxon>Bacteria</taxon>
        <taxon>Pseudomonadati</taxon>
        <taxon>Bacteroidota</taxon>
        <taxon>Flavobacteriia</taxon>
        <taxon>Flavobacteriales</taxon>
        <taxon>Flavobacteriaceae</taxon>
        <taxon>Flavobacterium</taxon>
    </lineage>
</organism>
<gene>
    <name evidence="2" type="ORF">FNW12_03720</name>
</gene>